<protein>
    <recommendedName>
        <fullName evidence="6">Peptidoglycan-associated lipoprotein</fullName>
        <shortName evidence="6">PAL</shortName>
    </recommendedName>
</protein>
<dbReference type="EMBL" id="QEKH01000011">
    <property type="protein sequence ID" value="PVY42596.1"/>
    <property type="molecule type" value="Genomic_DNA"/>
</dbReference>
<keyword evidence="11" id="KW-1185">Reference proteome</keyword>
<feature type="signal peptide" evidence="7">
    <location>
        <begin position="1"/>
        <end position="24"/>
    </location>
</feature>
<keyword evidence="2 6" id="KW-0472">Membrane</keyword>
<dbReference type="GeneID" id="78295101"/>
<feature type="chain" id="PRO_5041163509" description="Peptidoglycan-associated lipoprotein" evidence="7">
    <location>
        <begin position="25"/>
        <end position="216"/>
    </location>
</feature>
<evidence type="ECO:0000256" key="4">
    <source>
        <dbReference type="ARBA" id="ARBA00023237"/>
    </source>
</evidence>
<evidence type="ECO:0000256" key="7">
    <source>
        <dbReference type="SAM" id="SignalP"/>
    </source>
</evidence>
<evidence type="ECO:0000313" key="10">
    <source>
        <dbReference type="EMBL" id="PVY42596.1"/>
    </source>
</evidence>
<dbReference type="PROSITE" id="PS51257">
    <property type="entry name" value="PROKAR_LIPOPROTEIN"/>
    <property type="match status" value="1"/>
</dbReference>
<dbReference type="PRINTS" id="PR01021">
    <property type="entry name" value="OMPADOMAIN"/>
</dbReference>
<dbReference type="Gene3D" id="3.30.1330.60">
    <property type="entry name" value="OmpA-like domain"/>
    <property type="match status" value="1"/>
</dbReference>
<evidence type="ECO:0000256" key="5">
    <source>
        <dbReference type="ARBA" id="ARBA00023288"/>
    </source>
</evidence>
<dbReference type="SUPFAM" id="SSF103088">
    <property type="entry name" value="OmpA-like"/>
    <property type="match status" value="1"/>
</dbReference>
<dbReference type="Proteomes" id="UP000245959">
    <property type="component" value="Unassembled WGS sequence"/>
</dbReference>
<dbReference type="InterPro" id="IPR006664">
    <property type="entry name" value="OMP_bac"/>
</dbReference>
<accession>A0A2U1B1N4</accession>
<dbReference type="InterPro" id="IPR050330">
    <property type="entry name" value="Bact_OuterMem_StrucFunc"/>
</dbReference>
<dbReference type="PANTHER" id="PTHR30329">
    <property type="entry name" value="STATOR ELEMENT OF FLAGELLAR MOTOR COMPLEX"/>
    <property type="match status" value="1"/>
</dbReference>
<evidence type="ECO:0000313" key="9">
    <source>
        <dbReference type="EMBL" id="NMD88923.1"/>
    </source>
</evidence>
<reference evidence="9 12" key="2">
    <citation type="submission" date="2020-04" db="EMBL/GenBank/DDBJ databases">
        <authorList>
            <person name="Hitch T.C.A."/>
            <person name="Wylensek D."/>
            <person name="Clavel T."/>
        </authorList>
    </citation>
    <scope>NUCLEOTIDE SEQUENCE [LARGE SCALE GENOMIC DNA]</scope>
    <source>
        <strain evidence="9 12">COR2-253-APC-1A</strain>
    </source>
</reference>
<dbReference type="Pfam" id="PF00691">
    <property type="entry name" value="OmpA"/>
    <property type="match status" value="1"/>
</dbReference>
<dbReference type="PROSITE" id="PS51123">
    <property type="entry name" value="OMPA_2"/>
    <property type="match status" value="1"/>
</dbReference>
<keyword evidence="4 6" id="KW-0998">Cell outer membrane</keyword>
<dbReference type="RefSeq" id="WP_165832929.1">
    <property type="nucleotide sequence ID" value="NZ_CAJKCJ010000144.1"/>
</dbReference>
<keyword evidence="1 6" id="KW-0732">Signal</keyword>
<dbReference type="InterPro" id="IPR006665">
    <property type="entry name" value="OmpA-like"/>
</dbReference>
<dbReference type="InterPro" id="IPR039001">
    <property type="entry name" value="Pal"/>
</dbReference>
<name>A0A2U1B1N4_9BACT</name>
<evidence type="ECO:0000259" key="8">
    <source>
        <dbReference type="PROSITE" id="PS51123"/>
    </source>
</evidence>
<evidence type="ECO:0000313" key="12">
    <source>
        <dbReference type="Proteomes" id="UP000576225"/>
    </source>
</evidence>
<feature type="domain" description="OmpA-like" evidence="8">
    <location>
        <begin position="97"/>
        <end position="214"/>
    </location>
</feature>
<proteinExistence type="inferred from homology"/>
<keyword evidence="3 6" id="KW-0564">Palmitate</keyword>
<evidence type="ECO:0000256" key="1">
    <source>
        <dbReference type="ARBA" id="ARBA00022729"/>
    </source>
</evidence>
<comment type="similarity">
    <text evidence="6">Belongs to the Pal lipoprotein family.</text>
</comment>
<evidence type="ECO:0000256" key="3">
    <source>
        <dbReference type="ARBA" id="ARBA00023139"/>
    </source>
</evidence>
<dbReference type="GO" id="GO:0051301">
    <property type="term" value="P:cell division"/>
    <property type="evidence" value="ECO:0007669"/>
    <property type="project" value="InterPro"/>
</dbReference>
<dbReference type="InterPro" id="IPR036737">
    <property type="entry name" value="OmpA-like_sf"/>
</dbReference>
<dbReference type="PANTHER" id="PTHR30329:SF21">
    <property type="entry name" value="LIPOPROTEIN YIAD-RELATED"/>
    <property type="match status" value="1"/>
</dbReference>
<dbReference type="AlphaFoldDB" id="A0A2U1B1N4"/>
<comment type="subcellular location">
    <subcellularLocation>
        <location evidence="6">Cell outer membrane</location>
        <topology evidence="6">Lipid-anchor</topology>
    </subcellularLocation>
</comment>
<dbReference type="GO" id="GO:0009279">
    <property type="term" value="C:cell outer membrane"/>
    <property type="evidence" value="ECO:0007669"/>
    <property type="project" value="UniProtKB-SubCell"/>
</dbReference>
<comment type="caution">
    <text evidence="10">The sequence shown here is derived from an EMBL/GenBank/DDBJ whole genome shotgun (WGS) entry which is preliminary data.</text>
</comment>
<keyword evidence="5 6" id="KW-0449">Lipoprotein</keyword>
<dbReference type="HAMAP" id="MF_02204">
    <property type="entry name" value="Pal"/>
    <property type="match status" value="1"/>
</dbReference>
<dbReference type="Proteomes" id="UP000576225">
    <property type="component" value="Unassembled WGS sequence"/>
</dbReference>
<organism evidence="10 11">
    <name type="scientific">Victivallis vadensis</name>
    <dbReference type="NCBI Taxonomy" id="172901"/>
    <lineage>
        <taxon>Bacteria</taxon>
        <taxon>Pseudomonadati</taxon>
        <taxon>Lentisphaerota</taxon>
        <taxon>Lentisphaeria</taxon>
        <taxon>Victivallales</taxon>
        <taxon>Victivallaceae</taxon>
        <taxon>Victivallis</taxon>
    </lineage>
</organism>
<sequence>MLKRFVGCAALAVMLGLFSSGCGIFDTDVPTEDLQPVPEAIDDPNGGNASLNGNDFNSGNPYGGSGAIGGPGVGEWVEGAEQGSAIGADADGWVPADPTGNRLNMPIIYFAYDSDVLVPSETANLDRIAAYMSDKPELGLLVEGHCDQRGTEEYNRALGERRANAIRAYLAGKGLADTRMKTISYGEDKPAVEGNNEEAWRQNRRGVPVPMRMPRR</sequence>
<dbReference type="EMBL" id="JABAEW010000065">
    <property type="protein sequence ID" value="NMD88923.1"/>
    <property type="molecule type" value="Genomic_DNA"/>
</dbReference>
<dbReference type="CDD" id="cd07185">
    <property type="entry name" value="OmpA_C-like"/>
    <property type="match status" value="1"/>
</dbReference>
<evidence type="ECO:0000256" key="6">
    <source>
        <dbReference type="HAMAP-Rule" id="MF_02204"/>
    </source>
</evidence>
<gene>
    <name evidence="6" type="primary">pal</name>
    <name evidence="10" type="ORF">C8D82_11153</name>
    <name evidence="9" type="ORF">HF882_20260</name>
</gene>
<evidence type="ECO:0000256" key="2">
    <source>
        <dbReference type="ARBA" id="ARBA00023136"/>
    </source>
</evidence>
<reference evidence="10 11" key="1">
    <citation type="submission" date="2018-04" db="EMBL/GenBank/DDBJ databases">
        <title>Genomic Encyclopedia of Type Strains, Phase IV (KMG-IV): sequencing the most valuable type-strain genomes for metagenomic binning, comparative biology and taxonomic classification.</title>
        <authorList>
            <person name="Goeker M."/>
        </authorList>
    </citation>
    <scope>NUCLEOTIDE SEQUENCE [LARGE SCALE GENOMIC DNA]</scope>
    <source>
        <strain evidence="10 11">DSM 14823</strain>
    </source>
</reference>
<evidence type="ECO:0000313" key="11">
    <source>
        <dbReference type="Proteomes" id="UP000245959"/>
    </source>
</evidence>